<dbReference type="Proteomes" id="UP000013827">
    <property type="component" value="Unassembled WGS sequence"/>
</dbReference>
<organism evidence="2 3">
    <name type="scientific">Emiliania huxleyi (strain CCMP1516)</name>
    <dbReference type="NCBI Taxonomy" id="280463"/>
    <lineage>
        <taxon>Eukaryota</taxon>
        <taxon>Haptista</taxon>
        <taxon>Haptophyta</taxon>
        <taxon>Prymnesiophyceae</taxon>
        <taxon>Isochrysidales</taxon>
        <taxon>Noelaerhabdaceae</taxon>
        <taxon>Emiliania</taxon>
    </lineage>
</organism>
<dbReference type="KEGG" id="ehx:EMIHUDRAFT_446172"/>
<dbReference type="HOGENOM" id="CLU_786260_0_0_1"/>
<reference evidence="3" key="1">
    <citation type="journal article" date="2013" name="Nature">
        <title>Pan genome of the phytoplankton Emiliania underpins its global distribution.</title>
        <authorList>
            <person name="Read B.A."/>
            <person name="Kegel J."/>
            <person name="Klute M.J."/>
            <person name="Kuo A."/>
            <person name="Lefebvre S.C."/>
            <person name="Maumus F."/>
            <person name="Mayer C."/>
            <person name="Miller J."/>
            <person name="Monier A."/>
            <person name="Salamov A."/>
            <person name="Young J."/>
            <person name="Aguilar M."/>
            <person name="Claverie J.M."/>
            <person name="Frickenhaus S."/>
            <person name="Gonzalez K."/>
            <person name="Herman E.K."/>
            <person name="Lin Y.C."/>
            <person name="Napier J."/>
            <person name="Ogata H."/>
            <person name="Sarno A.F."/>
            <person name="Shmutz J."/>
            <person name="Schroeder D."/>
            <person name="de Vargas C."/>
            <person name="Verret F."/>
            <person name="von Dassow P."/>
            <person name="Valentin K."/>
            <person name="Van de Peer Y."/>
            <person name="Wheeler G."/>
            <person name="Dacks J.B."/>
            <person name="Delwiche C.F."/>
            <person name="Dyhrman S.T."/>
            <person name="Glockner G."/>
            <person name="John U."/>
            <person name="Richards T."/>
            <person name="Worden A.Z."/>
            <person name="Zhang X."/>
            <person name="Grigoriev I.V."/>
            <person name="Allen A.E."/>
            <person name="Bidle K."/>
            <person name="Borodovsky M."/>
            <person name="Bowler C."/>
            <person name="Brownlee C."/>
            <person name="Cock J.M."/>
            <person name="Elias M."/>
            <person name="Gladyshev V.N."/>
            <person name="Groth M."/>
            <person name="Guda C."/>
            <person name="Hadaegh A."/>
            <person name="Iglesias-Rodriguez M.D."/>
            <person name="Jenkins J."/>
            <person name="Jones B.M."/>
            <person name="Lawson T."/>
            <person name="Leese F."/>
            <person name="Lindquist E."/>
            <person name="Lobanov A."/>
            <person name="Lomsadze A."/>
            <person name="Malik S.B."/>
            <person name="Marsh M.E."/>
            <person name="Mackinder L."/>
            <person name="Mock T."/>
            <person name="Mueller-Roeber B."/>
            <person name="Pagarete A."/>
            <person name="Parker M."/>
            <person name="Probert I."/>
            <person name="Quesneville H."/>
            <person name="Raines C."/>
            <person name="Rensing S.A."/>
            <person name="Riano-Pachon D.M."/>
            <person name="Richier S."/>
            <person name="Rokitta S."/>
            <person name="Shiraiwa Y."/>
            <person name="Soanes D.M."/>
            <person name="van der Giezen M."/>
            <person name="Wahlund T.M."/>
            <person name="Williams B."/>
            <person name="Wilson W."/>
            <person name="Wolfe G."/>
            <person name="Wurch L.L."/>
        </authorList>
    </citation>
    <scope>NUCLEOTIDE SEQUENCE</scope>
</reference>
<dbReference type="GeneID" id="17256748"/>
<accession>A0A0D3IH61</accession>
<dbReference type="SUPFAM" id="SSF56300">
    <property type="entry name" value="Metallo-dependent phosphatases"/>
    <property type="match status" value="1"/>
</dbReference>
<dbReference type="InterPro" id="IPR029052">
    <property type="entry name" value="Metallo-depent_PP-like"/>
</dbReference>
<evidence type="ECO:0000313" key="2">
    <source>
        <dbReference type="EnsemblProtists" id="EOD10596"/>
    </source>
</evidence>
<evidence type="ECO:0008006" key="4">
    <source>
        <dbReference type="Google" id="ProtNLM"/>
    </source>
</evidence>
<name>A0A0D3IH61_EMIH1</name>
<evidence type="ECO:0000313" key="3">
    <source>
        <dbReference type="Proteomes" id="UP000013827"/>
    </source>
</evidence>
<dbReference type="eggNOG" id="ENOG502RPJG">
    <property type="taxonomic scope" value="Eukaryota"/>
</dbReference>
<protein>
    <recommendedName>
        <fullName evidence="4">Calcineurin-like phosphoesterase domain-containing protein</fullName>
    </recommendedName>
</protein>
<dbReference type="PANTHER" id="PTHR42254:SF1">
    <property type="entry name" value="CALCINEURIN-LIKE PHOSPHOESTERASE DOMAIN-CONTAINING PROTEIN"/>
    <property type="match status" value="1"/>
</dbReference>
<evidence type="ECO:0000256" key="1">
    <source>
        <dbReference type="SAM" id="MobiDB-lite"/>
    </source>
</evidence>
<dbReference type="EnsemblProtists" id="EOD10596">
    <property type="protein sequence ID" value="EOD10596"/>
    <property type="gene ID" value="EMIHUDRAFT_446172"/>
</dbReference>
<keyword evidence="3" id="KW-1185">Reference proteome</keyword>
<sequence length="357" mass="38062">MRVRTPFRCSPHPCEYEIAFVSDVEGDLDYFNRWVAGSRCVAYTGSDEAALTLTHARAYFVYGGDVPDHGRGSEQLLRLLVGLKRAFPRRVALLVGNRDLNKLRLTSECAPSDLARPHWSIPAPHWDPSAPTLSQHLEQVAAARGGATAESCDCAAERLRWMYENTLGCPATFEARRAELAALRSVGSATGDNGGGGGGGGGAAVSDEEVVAAAVADVMPGGARSNYLRHAFSEPSRNLPGTFAGAMSNYLRHAFSEPSRNLPGTFAGAMSNYLRHACVAAVFGQTLFAHGAVDARTAGYVPDDSTRFCLPAAPQAGRMVDSVSEWVDALNGPRRQARVGRDEGGVNSVSSHPHCCE</sequence>
<dbReference type="PANTHER" id="PTHR42254">
    <property type="entry name" value="METALLOPHOS DOMAIN-CONTAINING PROTEIN"/>
    <property type="match status" value="1"/>
</dbReference>
<dbReference type="Gene3D" id="3.60.21.10">
    <property type="match status" value="1"/>
</dbReference>
<reference evidence="2" key="2">
    <citation type="submission" date="2024-10" db="UniProtKB">
        <authorList>
            <consortium name="EnsemblProtists"/>
        </authorList>
    </citation>
    <scope>IDENTIFICATION</scope>
</reference>
<dbReference type="STRING" id="2903.R1DIG4"/>
<feature type="region of interest" description="Disordered" evidence="1">
    <location>
        <begin position="337"/>
        <end position="357"/>
    </location>
</feature>
<proteinExistence type="predicted"/>
<dbReference type="PaxDb" id="2903-EOD10596"/>
<dbReference type="AlphaFoldDB" id="A0A0D3IH61"/>
<dbReference type="RefSeq" id="XP_005763025.1">
    <property type="nucleotide sequence ID" value="XM_005762968.1"/>
</dbReference>